<feature type="domain" description="G-protein coupled receptors family 1 profile" evidence="9">
    <location>
        <begin position="1"/>
        <end position="236"/>
    </location>
</feature>
<reference evidence="11" key="1">
    <citation type="submission" date="2022-11" db="UniProtKB">
        <authorList>
            <consortium name="WormBaseParasite"/>
        </authorList>
    </citation>
    <scope>IDENTIFICATION</scope>
</reference>
<dbReference type="InterPro" id="IPR040435">
    <property type="entry name" value="Put_GPCR_Chromadorea"/>
</dbReference>
<keyword evidence="3 8" id="KW-0812">Transmembrane</keyword>
<evidence type="ECO:0000256" key="3">
    <source>
        <dbReference type="ARBA" id="ARBA00022692"/>
    </source>
</evidence>
<accession>A0A914X851</accession>
<dbReference type="AlphaFoldDB" id="A0A914X851"/>
<evidence type="ECO:0000256" key="2">
    <source>
        <dbReference type="ARBA" id="ARBA00022475"/>
    </source>
</evidence>
<dbReference type="GO" id="GO:0004930">
    <property type="term" value="F:G protein-coupled receptor activity"/>
    <property type="evidence" value="ECO:0007669"/>
    <property type="project" value="UniProtKB-KW"/>
</dbReference>
<keyword evidence="4 8" id="KW-1133">Transmembrane helix</keyword>
<sequence>MLVSLIFDIAALLYVTSSINLKVTLLIMSMVSIFYWASAESYAALAIIKLIAVSKPLFYRNKITNRTCVKALIGAWALSFMYFIVQSIFAQAMFTNRPLSPFCSNFDSCAQITQWYFALSVGITYFTIFFLLSAIVYFAVRQNRSLVRTQSSLKSPQNRQLWKLIVQLVFYELCTTLELLAGGLMANETAKYVTATDYDCMYGTVALAERAHIVAIITLVWHALFQLRIIVDPLLNFAMDRRLRQILLSLLNIDCHRSVISPTSTTTFIKSEILNKTNVQLSEEKR</sequence>
<dbReference type="PROSITE" id="PS50262">
    <property type="entry name" value="G_PROTEIN_RECEP_F1_2"/>
    <property type="match status" value="1"/>
</dbReference>
<dbReference type="PANTHER" id="PTHR37441">
    <property type="entry name" value="PROTEIN CBG16518"/>
    <property type="match status" value="1"/>
</dbReference>
<dbReference type="SUPFAM" id="SSF81321">
    <property type="entry name" value="Family A G protein-coupled receptor-like"/>
    <property type="match status" value="1"/>
</dbReference>
<keyword evidence="10" id="KW-1185">Reference proteome</keyword>
<organism evidence="10 11">
    <name type="scientific">Plectus sambesii</name>
    <dbReference type="NCBI Taxonomy" id="2011161"/>
    <lineage>
        <taxon>Eukaryota</taxon>
        <taxon>Metazoa</taxon>
        <taxon>Ecdysozoa</taxon>
        <taxon>Nematoda</taxon>
        <taxon>Chromadorea</taxon>
        <taxon>Plectida</taxon>
        <taxon>Plectina</taxon>
        <taxon>Plectoidea</taxon>
        <taxon>Plectidae</taxon>
        <taxon>Plectus</taxon>
    </lineage>
</organism>
<dbReference type="GO" id="GO:0005886">
    <property type="term" value="C:plasma membrane"/>
    <property type="evidence" value="ECO:0007669"/>
    <property type="project" value="UniProtKB-SubCell"/>
</dbReference>
<keyword evidence="6 8" id="KW-0472">Membrane</keyword>
<dbReference type="InterPro" id="IPR017452">
    <property type="entry name" value="GPCR_Rhodpsn_7TM"/>
</dbReference>
<feature type="transmembrane region" description="Helical" evidence="8">
    <location>
        <begin position="211"/>
        <end position="231"/>
    </location>
</feature>
<keyword evidence="5" id="KW-0297">G-protein coupled receptor</keyword>
<feature type="transmembrane region" description="Helical" evidence="8">
    <location>
        <begin position="161"/>
        <end position="181"/>
    </location>
</feature>
<keyword evidence="2" id="KW-1003">Cell membrane</keyword>
<comment type="subcellular location">
    <subcellularLocation>
        <location evidence="1">Cell membrane</location>
        <topology evidence="1">Multi-pass membrane protein</topology>
    </subcellularLocation>
</comment>
<dbReference type="Proteomes" id="UP000887566">
    <property type="component" value="Unplaced"/>
</dbReference>
<feature type="transmembrane region" description="Helical" evidence="8">
    <location>
        <begin position="71"/>
        <end position="94"/>
    </location>
</feature>
<evidence type="ECO:0000259" key="9">
    <source>
        <dbReference type="PROSITE" id="PS50262"/>
    </source>
</evidence>
<keyword evidence="5" id="KW-0675">Receptor</keyword>
<keyword evidence="7" id="KW-0807">Transducer</keyword>
<feature type="transmembrane region" description="Helical" evidence="8">
    <location>
        <begin position="114"/>
        <end position="140"/>
    </location>
</feature>
<feature type="transmembrane region" description="Helical" evidence="8">
    <location>
        <begin position="12"/>
        <end position="36"/>
    </location>
</feature>
<evidence type="ECO:0000256" key="4">
    <source>
        <dbReference type="ARBA" id="ARBA00022989"/>
    </source>
</evidence>
<name>A0A914X851_9BILA</name>
<evidence type="ECO:0000256" key="7">
    <source>
        <dbReference type="ARBA" id="ARBA00023224"/>
    </source>
</evidence>
<evidence type="ECO:0000256" key="8">
    <source>
        <dbReference type="SAM" id="Phobius"/>
    </source>
</evidence>
<proteinExistence type="predicted"/>
<feature type="transmembrane region" description="Helical" evidence="8">
    <location>
        <begin position="42"/>
        <end position="59"/>
    </location>
</feature>
<evidence type="ECO:0000313" key="10">
    <source>
        <dbReference type="Proteomes" id="UP000887566"/>
    </source>
</evidence>
<evidence type="ECO:0000256" key="6">
    <source>
        <dbReference type="ARBA" id="ARBA00023136"/>
    </source>
</evidence>
<protein>
    <submittedName>
        <fullName evidence="11">G-protein coupled receptors family 1 profile domain-containing protein</fullName>
    </submittedName>
</protein>
<dbReference type="PANTHER" id="PTHR37441:SF4">
    <property type="entry name" value="G-PROTEIN COUPLED RECEPTORS FAMILY 1 PROFILE DOMAIN-CONTAINING PROTEIN"/>
    <property type="match status" value="1"/>
</dbReference>
<dbReference type="Gene3D" id="1.20.1070.10">
    <property type="entry name" value="Rhodopsin 7-helix transmembrane proteins"/>
    <property type="match status" value="1"/>
</dbReference>
<evidence type="ECO:0000256" key="5">
    <source>
        <dbReference type="ARBA" id="ARBA00023040"/>
    </source>
</evidence>
<dbReference type="CDD" id="cd00637">
    <property type="entry name" value="7tm_classA_rhodopsin-like"/>
    <property type="match status" value="1"/>
</dbReference>
<dbReference type="WBParaSite" id="PSAMB.scaffold6949size8545.g29358.t1">
    <property type="protein sequence ID" value="PSAMB.scaffold6949size8545.g29358.t1"/>
    <property type="gene ID" value="PSAMB.scaffold6949size8545.g29358"/>
</dbReference>
<evidence type="ECO:0000256" key="1">
    <source>
        <dbReference type="ARBA" id="ARBA00004651"/>
    </source>
</evidence>
<evidence type="ECO:0000313" key="11">
    <source>
        <dbReference type="WBParaSite" id="PSAMB.scaffold6949size8545.g29358.t1"/>
    </source>
</evidence>